<accession>A0A6L6VG86</accession>
<dbReference type="InterPro" id="IPR036397">
    <property type="entry name" value="RNaseH_sf"/>
</dbReference>
<dbReference type="GO" id="GO:0015074">
    <property type="term" value="P:DNA integration"/>
    <property type="evidence" value="ECO:0007669"/>
    <property type="project" value="InterPro"/>
</dbReference>
<dbReference type="PROSITE" id="PS50994">
    <property type="entry name" value="INTEGRASE"/>
    <property type="match status" value="1"/>
</dbReference>
<comment type="caution">
    <text evidence="3">The sequence shown here is derived from an EMBL/GenBank/DDBJ whole genome shotgun (WGS) entry which is preliminary data.</text>
</comment>
<dbReference type="InterPro" id="IPR001584">
    <property type="entry name" value="Integrase_cat-core"/>
</dbReference>
<gene>
    <name evidence="3" type="ORF">GOZ90_11555</name>
</gene>
<feature type="compositionally biased region" description="Pro residues" evidence="1">
    <location>
        <begin position="709"/>
        <end position="723"/>
    </location>
</feature>
<dbReference type="InterPro" id="IPR012337">
    <property type="entry name" value="RNaseH-like_sf"/>
</dbReference>
<dbReference type="EMBL" id="WPHR01000007">
    <property type="protein sequence ID" value="MUZ73317.1"/>
    <property type="molecule type" value="Genomic_DNA"/>
</dbReference>
<sequence length="755" mass="85770">MSIREHPGAFLNPESLPVIMTADELDLPLPENGKFQQKYDVAADTRYNIWSGDRMRVGYYIVRSCLKDDRFGLVVSMDNMVTHSTIHLTTSQLVFLETHRRLRRASGKRLNDDAPGAALSVTDPRLEKGNRYLSYVAAILEAAGREGIEPKRGLIARIAAAHAVERGEVRPPCYNTLKTKIEQYLQAPEDIVGALSPSVSSGNERDHFGSHVENLMADAVEKACRLDKGDWRDVKKFFLASLHERPNRHLLSTLCDHKGVLITPSDHTLQRRFGAIDKFQKALWRHGADYARKKFNIYITQALPDHPLDIVDVDFTPIDIVVVDDERPIIYGRPHLIAFRDRKTGSFLGYSVSFKGASFEHFLEGLVHAISPKDMSQYPGLEWKQYGTFRRLGVDNDMALINDHVRASLAQLGIQLIEYRPGHPWEKGAVERLFQTMNQDIIHNLPRSAKGGPKERDSFADKNADLPMLTLSELNDFIIRYICGDYHVNPHKGLGMLRTLDGIPNQLWDDGIRHSHARRPIDPDVITRMIGNTKDVVVRQGCVRWDNLIYCHPDLLVVQSDARNRAAVPGVQSTTYKAWRNPSDLGQIYLLNHHTGQVIEVPVQEADAWYAKGLRLYQHQKVMAYLKEQNRDARDFRSAYNDFTNRLEEINKIRVNRGARQQLLKFHARATNKYRRTRVVEIDHNDPSGSVPMSLSTVVNEVPALKPGSPAPRPMTSPAPDVTPPRQEDGRKYSFDLSQDDDDISNLFKRKDDKA</sequence>
<feature type="region of interest" description="Disordered" evidence="1">
    <location>
        <begin position="703"/>
        <end position="755"/>
    </location>
</feature>
<evidence type="ECO:0000313" key="4">
    <source>
        <dbReference type="Proteomes" id="UP000477951"/>
    </source>
</evidence>
<evidence type="ECO:0000256" key="1">
    <source>
        <dbReference type="SAM" id="MobiDB-lite"/>
    </source>
</evidence>
<reference evidence="3 4" key="1">
    <citation type="submission" date="2019-12" db="EMBL/GenBank/DDBJ databases">
        <title>Whole-genome sequencing of Allorhizobium vitis.</title>
        <authorList>
            <person name="Gan H.M."/>
            <person name="Szegedi E."/>
            <person name="Burr T."/>
            <person name="Savka M.A."/>
        </authorList>
    </citation>
    <scope>NUCLEOTIDE SEQUENCE [LARGE SCALE GENOMIC DNA]</scope>
    <source>
        <strain evidence="3 4">CG516</strain>
    </source>
</reference>
<dbReference type="GO" id="GO:0003676">
    <property type="term" value="F:nucleic acid binding"/>
    <property type="evidence" value="ECO:0007669"/>
    <property type="project" value="InterPro"/>
</dbReference>
<dbReference type="SUPFAM" id="SSF53098">
    <property type="entry name" value="Ribonuclease H-like"/>
    <property type="match status" value="1"/>
</dbReference>
<dbReference type="Gene3D" id="3.30.420.10">
    <property type="entry name" value="Ribonuclease H-like superfamily/Ribonuclease H"/>
    <property type="match status" value="1"/>
</dbReference>
<evidence type="ECO:0000313" key="3">
    <source>
        <dbReference type="EMBL" id="MUZ73317.1"/>
    </source>
</evidence>
<name>A0A6L6VG86_AGRVI</name>
<evidence type="ECO:0000259" key="2">
    <source>
        <dbReference type="PROSITE" id="PS50994"/>
    </source>
</evidence>
<organism evidence="3 4">
    <name type="scientific">Agrobacterium vitis</name>
    <name type="common">Rhizobium vitis</name>
    <dbReference type="NCBI Taxonomy" id="373"/>
    <lineage>
        <taxon>Bacteria</taxon>
        <taxon>Pseudomonadati</taxon>
        <taxon>Pseudomonadota</taxon>
        <taxon>Alphaproteobacteria</taxon>
        <taxon>Hyphomicrobiales</taxon>
        <taxon>Rhizobiaceae</taxon>
        <taxon>Rhizobium/Agrobacterium group</taxon>
        <taxon>Agrobacterium</taxon>
    </lineage>
</organism>
<feature type="domain" description="Integrase catalytic" evidence="2">
    <location>
        <begin position="303"/>
        <end position="512"/>
    </location>
</feature>
<proteinExistence type="predicted"/>
<dbReference type="RefSeq" id="WP_156614754.1">
    <property type="nucleotide sequence ID" value="NZ_WPHR01000007.1"/>
</dbReference>
<dbReference type="Proteomes" id="UP000477951">
    <property type="component" value="Unassembled WGS sequence"/>
</dbReference>
<protein>
    <submittedName>
        <fullName evidence="3">DDE-type integrase/transposase/recombinase</fullName>
    </submittedName>
</protein>
<dbReference type="AlphaFoldDB" id="A0A6L6VG86"/>